<name>G3EI16_9POXV</name>
<evidence type="ECO:0000256" key="10">
    <source>
        <dbReference type="ARBA" id="ARBA00023157"/>
    </source>
</evidence>
<dbReference type="GO" id="GO:0046718">
    <property type="term" value="P:symbiont entry into host cell"/>
    <property type="evidence" value="ECO:0007669"/>
    <property type="project" value="UniProtKB-KW"/>
</dbReference>
<protein>
    <submittedName>
        <fullName evidence="12">IMV membrane protein</fullName>
    </submittedName>
</protein>
<dbReference type="GO" id="GO:0055036">
    <property type="term" value="C:virion membrane"/>
    <property type="evidence" value="ECO:0007669"/>
    <property type="project" value="UniProtKB-SubCell"/>
</dbReference>
<dbReference type="GO" id="GO:0019031">
    <property type="term" value="C:viral envelope"/>
    <property type="evidence" value="ECO:0007669"/>
    <property type="project" value="UniProtKB-KW"/>
</dbReference>
<accession>G3EI16</accession>
<keyword evidence="5" id="KW-0946">Virion</keyword>
<dbReference type="EMBL" id="HQ849551">
    <property type="protein sequence ID" value="AEN03713.1"/>
    <property type="molecule type" value="Genomic_DNA"/>
</dbReference>
<evidence type="ECO:0000256" key="5">
    <source>
        <dbReference type="ARBA" id="ARBA00022844"/>
    </source>
</evidence>
<evidence type="ECO:0000313" key="12">
    <source>
        <dbReference type="EMBL" id="AEN03713.1"/>
    </source>
</evidence>
<dbReference type="Proteomes" id="UP000164653">
    <property type="component" value="Segment"/>
</dbReference>
<keyword evidence="4" id="KW-0812">Transmembrane</keyword>
<dbReference type="GeneID" id="11107260"/>
<keyword evidence="9" id="KW-0472">Membrane</keyword>
<organism evidence="12 13">
    <name type="scientific">Yokapox virus</name>
    <dbReference type="NCBI Taxonomy" id="1076255"/>
    <lineage>
        <taxon>Viruses</taxon>
        <taxon>Varidnaviria</taxon>
        <taxon>Bamfordvirae</taxon>
        <taxon>Nucleocytoviricota</taxon>
        <taxon>Pokkesviricetes</taxon>
        <taxon>Chitovirales</taxon>
        <taxon>Poxviridae</taxon>
        <taxon>Chordopoxvirinae</taxon>
        <taxon>Centapoxvirus</taxon>
        <taxon>Centapoxvirus yokapox</taxon>
    </lineage>
</organism>
<comment type="subcellular location">
    <subcellularLocation>
        <location evidence="1">Virion membrane</location>
        <topology evidence="1">Single-pass type III membrane protein</topology>
    </subcellularLocation>
</comment>
<keyword evidence="3" id="KW-1162">Viral penetration into host cytoplasm</keyword>
<dbReference type="RefSeq" id="YP_004821477.1">
    <property type="nucleotide sequence ID" value="NC_015960.1"/>
</dbReference>
<evidence type="ECO:0000256" key="4">
    <source>
        <dbReference type="ARBA" id="ARBA00022692"/>
    </source>
</evidence>
<evidence type="ECO:0000313" key="13">
    <source>
        <dbReference type="Proteomes" id="UP000164653"/>
    </source>
</evidence>
<keyword evidence="2" id="KW-1168">Fusion of virus membrane with host membrane</keyword>
<evidence type="ECO:0000256" key="11">
    <source>
        <dbReference type="ARBA" id="ARBA00023296"/>
    </source>
</evidence>
<dbReference type="Pfam" id="PF05323">
    <property type="entry name" value="Pox_A21"/>
    <property type="match status" value="1"/>
</dbReference>
<evidence type="ECO:0000256" key="3">
    <source>
        <dbReference type="ARBA" id="ARBA00022595"/>
    </source>
</evidence>
<evidence type="ECO:0000256" key="2">
    <source>
        <dbReference type="ARBA" id="ARBA00022506"/>
    </source>
</evidence>
<evidence type="ECO:0000256" key="1">
    <source>
        <dbReference type="ARBA" id="ARBA00004462"/>
    </source>
</evidence>
<sequence length="116" mass="13619">MITLFLILCYFILIFNIIVPAISEKLRRERNAYMNFKRINKNLICVNDHLFTYKFTTSGVKAGIAVDDNNLPINCSKIDKVNENTNIIYCDNEEKDNIPQFTRLCYRAYSDLFFTT</sequence>
<evidence type="ECO:0000256" key="9">
    <source>
        <dbReference type="ARBA" id="ARBA00023136"/>
    </source>
</evidence>
<keyword evidence="6" id="KW-0261">Viral envelope protein</keyword>
<keyword evidence="10" id="KW-1015">Disulfide bond</keyword>
<keyword evidence="11" id="KW-1160">Virus entry into host cell</keyword>
<dbReference type="KEGG" id="vg:11107260"/>
<keyword evidence="8" id="KW-1133">Transmembrane helix</keyword>
<keyword evidence="7" id="KW-0735">Signal-anchor</keyword>
<keyword evidence="13" id="KW-1185">Reference proteome</keyword>
<gene>
    <name evidence="12" type="ORF">YKV124c</name>
</gene>
<evidence type="ECO:0000256" key="6">
    <source>
        <dbReference type="ARBA" id="ARBA00022879"/>
    </source>
</evidence>
<dbReference type="GO" id="GO:0039663">
    <property type="term" value="P:membrane fusion involved in viral entry into host cell"/>
    <property type="evidence" value="ECO:0007669"/>
    <property type="project" value="UniProtKB-KW"/>
</dbReference>
<reference evidence="12 13" key="1">
    <citation type="journal article" date="2011" name="J. Virol.">
        <title>The genome of yoka poxvirus.</title>
        <authorList>
            <person name="Zhao G."/>
            <person name="Droit L."/>
            <person name="Tesh R.B."/>
            <person name="Popov V.L."/>
            <person name="Little N.S."/>
            <person name="Upton C."/>
            <person name="Virgin H.W."/>
            <person name="Wang D."/>
        </authorList>
    </citation>
    <scope>NUCLEOTIDE SEQUENCE [LARGE SCALE GENOMIC DNA]</scope>
    <source>
        <strain evidence="12">DakArB 4268</strain>
    </source>
</reference>
<proteinExistence type="predicted"/>
<evidence type="ECO:0000256" key="7">
    <source>
        <dbReference type="ARBA" id="ARBA00022968"/>
    </source>
</evidence>
<dbReference type="InterPro" id="IPR007987">
    <property type="entry name" value="Poxvirus_A21"/>
</dbReference>
<dbReference type="OrthoDB" id="24842at10239"/>
<evidence type="ECO:0000256" key="8">
    <source>
        <dbReference type="ARBA" id="ARBA00022989"/>
    </source>
</evidence>